<sequence>MPQASLFRPDRRLFLVGSAAGLAAAGSASAHTAAQLGKTVATESFARLEELAPGVYAVVSTPIGKDGSFQTQTVCNGGLIVGEEKIVAVDAFLQPAGAAWLQGEAKRLTGRDITDVVLTHFHPDHSGGVAGYFRGGEGPNIYATETTRRIIIDRLSAPREVEDSAFLQTGIIPVLPTRIIPDDAGTASLDLGGRSVTLDLKRGHTPSDVAIHVDDEPVTFAGDLVWKDFFHNYVDAIPTELRRSVGELLEDRSRMIVTGHGSLGKADSFGDYTGLLDHVEEQAKKAHKKGMEVSAAAKEFSVPKKLGEWRLFSPSYYETAFQAWYRELG</sequence>
<comment type="caution">
    <text evidence="4">The sequence shown here is derived from an EMBL/GenBank/DDBJ whole genome shotgun (WGS) entry which is preliminary data.</text>
</comment>
<dbReference type="InterPro" id="IPR036866">
    <property type="entry name" value="RibonucZ/Hydroxyglut_hydro"/>
</dbReference>
<dbReference type="RefSeq" id="WP_256619596.1">
    <property type="nucleotide sequence ID" value="NZ_JANIBC010000007.1"/>
</dbReference>
<dbReference type="SUPFAM" id="SSF56281">
    <property type="entry name" value="Metallo-hydrolase/oxidoreductase"/>
    <property type="match status" value="1"/>
</dbReference>
<dbReference type="PANTHER" id="PTHR42951:SF4">
    <property type="entry name" value="ACYL-COENZYME A THIOESTERASE MBLAC2"/>
    <property type="match status" value="1"/>
</dbReference>
<dbReference type="GO" id="GO:0017001">
    <property type="term" value="P:antibiotic catabolic process"/>
    <property type="evidence" value="ECO:0007669"/>
    <property type="project" value="UniProtKB-ARBA"/>
</dbReference>
<dbReference type="Pfam" id="PF00753">
    <property type="entry name" value="Lactamase_B"/>
    <property type="match status" value="1"/>
</dbReference>
<evidence type="ECO:0000259" key="3">
    <source>
        <dbReference type="SMART" id="SM00849"/>
    </source>
</evidence>
<protein>
    <submittedName>
        <fullName evidence="4">MBL fold metallo-hydrolase</fullName>
    </submittedName>
</protein>
<dbReference type="PANTHER" id="PTHR42951">
    <property type="entry name" value="METALLO-BETA-LACTAMASE DOMAIN-CONTAINING"/>
    <property type="match status" value="1"/>
</dbReference>
<dbReference type="InterPro" id="IPR006311">
    <property type="entry name" value="TAT_signal"/>
</dbReference>
<dbReference type="InterPro" id="IPR001279">
    <property type="entry name" value="Metallo-B-lactamas"/>
</dbReference>
<evidence type="ECO:0000313" key="5">
    <source>
        <dbReference type="Proteomes" id="UP001142610"/>
    </source>
</evidence>
<dbReference type="SMART" id="SM00849">
    <property type="entry name" value="Lactamase_B"/>
    <property type="match status" value="1"/>
</dbReference>
<dbReference type="AlphaFoldDB" id="A0A9X2LBV7"/>
<gene>
    <name evidence="4" type="ORF">NOG11_09900</name>
</gene>
<feature type="chain" id="PRO_5040735637" evidence="2">
    <location>
        <begin position="31"/>
        <end position="329"/>
    </location>
</feature>
<keyword evidence="5" id="KW-1185">Reference proteome</keyword>
<keyword evidence="2" id="KW-0732">Signal</keyword>
<dbReference type="Gene3D" id="3.60.15.10">
    <property type="entry name" value="Ribonuclease Z/Hydroxyacylglutathione hydrolase-like"/>
    <property type="match status" value="1"/>
</dbReference>
<evidence type="ECO:0000313" key="4">
    <source>
        <dbReference type="EMBL" id="MCQ8185707.1"/>
    </source>
</evidence>
<accession>A0A9X2LBV7</accession>
<organism evidence="4 5">
    <name type="scientific">Parvularcula maris</name>
    <dbReference type="NCBI Taxonomy" id="2965077"/>
    <lineage>
        <taxon>Bacteria</taxon>
        <taxon>Pseudomonadati</taxon>
        <taxon>Pseudomonadota</taxon>
        <taxon>Alphaproteobacteria</taxon>
        <taxon>Parvularculales</taxon>
        <taxon>Parvularculaceae</taxon>
        <taxon>Parvularcula</taxon>
    </lineage>
</organism>
<reference evidence="4" key="1">
    <citation type="submission" date="2022-07" db="EMBL/GenBank/DDBJ databases">
        <title>Parvularcula maris sp. nov., an algicidal bacterium isolated from seawater.</title>
        <authorList>
            <person name="Li F."/>
        </authorList>
    </citation>
    <scope>NUCLEOTIDE SEQUENCE</scope>
    <source>
        <strain evidence="4">BGMRC 0090</strain>
    </source>
</reference>
<dbReference type="InterPro" id="IPR050855">
    <property type="entry name" value="NDM-1-like"/>
</dbReference>
<dbReference type="Proteomes" id="UP001142610">
    <property type="component" value="Unassembled WGS sequence"/>
</dbReference>
<evidence type="ECO:0000256" key="2">
    <source>
        <dbReference type="SAM" id="SignalP"/>
    </source>
</evidence>
<dbReference type="EMBL" id="JANIBC010000007">
    <property type="protein sequence ID" value="MCQ8185707.1"/>
    <property type="molecule type" value="Genomic_DNA"/>
</dbReference>
<name>A0A9X2LBV7_9PROT</name>
<comment type="similarity">
    <text evidence="1">Belongs to the metallo-beta-lactamase superfamily. Class-B beta-lactamase family.</text>
</comment>
<evidence type="ECO:0000256" key="1">
    <source>
        <dbReference type="ARBA" id="ARBA00005250"/>
    </source>
</evidence>
<proteinExistence type="inferred from homology"/>
<feature type="signal peptide" evidence="2">
    <location>
        <begin position="1"/>
        <end position="30"/>
    </location>
</feature>
<dbReference type="PROSITE" id="PS51318">
    <property type="entry name" value="TAT"/>
    <property type="match status" value="1"/>
</dbReference>
<feature type="domain" description="Metallo-beta-lactamase" evidence="3">
    <location>
        <begin position="74"/>
        <end position="260"/>
    </location>
</feature>